<feature type="compositionally biased region" description="Polar residues" evidence="1">
    <location>
        <begin position="1"/>
        <end position="20"/>
    </location>
</feature>
<evidence type="ECO:0000313" key="2">
    <source>
        <dbReference type="EMBL" id="KAL3276355.1"/>
    </source>
</evidence>
<organism evidence="2 3">
    <name type="scientific">Cryptolaemus montrouzieri</name>
    <dbReference type="NCBI Taxonomy" id="559131"/>
    <lineage>
        <taxon>Eukaryota</taxon>
        <taxon>Metazoa</taxon>
        <taxon>Ecdysozoa</taxon>
        <taxon>Arthropoda</taxon>
        <taxon>Hexapoda</taxon>
        <taxon>Insecta</taxon>
        <taxon>Pterygota</taxon>
        <taxon>Neoptera</taxon>
        <taxon>Endopterygota</taxon>
        <taxon>Coleoptera</taxon>
        <taxon>Polyphaga</taxon>
        <taxon>Cucujiformia</taxon>
        <taxon>Coccinelloidea</taxon>
        <taxon>Coccinellidae</taxon>
        <taxon>Scymninae</taxon>
        <taxon>Scymnini</taxon>
        <taxon>Cryptolaemus</taxon>
    </lineage>
</organism>
<protein>
    <submittedName>
        <fullName evidence="2">Uncharacterized protein</fullName>
    </submittedName>
</protein>
<evidence type="ECO:0000256" key="1">
    <source>
        <dbReference type="SAM" id="MobiDB-lite"/>
    </source>
</evidence>
<accession>A0ABD2NCY4</accession>
<evidence type="ECO:0000313" key="3">
    <source>
        <dbReference type="Proteomes" id="UP001516400"/>
    </source>
</evidence>
<dbReference type="EMBL" id="JABFTP020000103">
    <property type="protein sequence ID" value="KAL3276355.1"/>
    <property type="molecule type" value="Genomic_DNA"/>
</dbReference>
<reference evidence="2 3" key="1">
    <citation type="journal article" date="2021" name="BMC Biol.">
        <title>Horizontally acquired antibacterial genes associated with adaptive radiation of ladybird beetles.</title>
        <authorList>
            <person name="Li H.S."/>
            <person name="Tang X.F."/>
            <person name="Huang Y.H."/>
            <person name="Xu Z.Y."/>
            <person name="Chen M.L."/>
            <person name="Du X.Y."/>
            <person name="Qiu B.Y."/>
            <person name="Chen P.T."/>
            <person name="Zhang W."/>
            <person name="Slipinski A."/>
            <person name="Escalona H.E."/>
            <person name="Waterhouse R.M."/>
            <person name="Zwick A."/>
            <person name="Pang H."/>
        </authorList>
    </citation>
    <scope>NUCLEOTIDE SEQUENCE [LARGE SCALE GENOMIC DNA]</scope>
    <source>
        <strain evidence="2">SYSU2018</strain>
    </source>
</reference>
<dbReference type="Proteomes" id="UP001516400">
    <property type="component" value="Unassembled WGS sequence"/>
</dbReference>
<feature type="compositionally biased region" description="Low complexity" evidence="1">
    <location>
        <begin position="345"/>
        <end position="363"/>
    </location>
</feature>
<comment type="caution">
    <text evidence="2">The sequence shown here is derived from an EMBL/GenBank/DDBJ whole genome shotgun (WGS) entry which is preliminary data.</text>
</comment>
<feature type="compositionally biased region" description="Polar residues" evidence="1">
    <location>
        <begin position="160"/>
        <end position="173"/>
    </location>
</feature>
<feature type="compositionally biased region" description="Polar residues" evidence="1">
    <location>
        <begin position="292"/>
        <end position="332"/>
    </location>
</feature>
<feature type="region of interest" description="Disordered" evidence="1">
    <location>
        <begin position="1"/>
        <end position="363"/>
    </location>
</feature>
<feature type="compositionally biased region" description="Polar residues" evidence="1">
    <location>
        <begin position="211"/>
        <end position="240"/>
    </location>
</feature>
<keyword evidence="3" id="KW-1185">Reference proteome</keyword>
<feature type="compositionally biased region" description="Basic and acidic residues" evidence="1">
    <location>
        <begin position="174"/>
        <end position="192"/>
    </location>
</feature>
<feature type="compositionally biased region" description="Basic and acidic residues" evidence="1">
    <location>
        <begin position="98"/>
        <end position="109"/>
    </location>
</feature>
<proteinExistence type="predicted"/>
<gene>
    <name evidence="2" type="ORF">HHI36_011739</name>
</gene>
<dbReference type="AlphaFoldDB" id="A0ABD2NCY4"/>
<feature type="compositionally biased region" description="Polar residues" evidence="1">
    <location>
        <begin position="261"/>
        <end position="282"/>
    </location>
</feature>
<sequence length="512" mass="55485">MGNANSSSGVRKSTSLPTSPETRRCVQRSSAIPHKGGSSIPLPGSALPSRKCPPDKVRPIAGSSRASSPALSMIPRGAPASQISSPYQQNPQQQKNSMLDKLKLFKSNDKPTPVSNGKRTSSSSGVSSARSERSDSSVSLEPSADVKPVRNASRIKQTRPAKTSVSSKNSPNANKKEVVVPKTTKADVEKHATKLANLSSSKLTEPKVKVSSVNKTDLPSKTGSNLAIQNSQVPQLTNIPKPTAAIKGTTKVTRDEKNISLIKSPSSGMSRESSQVSMSTNKPVIALVSPMKNDQQLSESSHSTSTTGPNSSDSSVIYKPSSESSSEYNNVIYTKKESSKSNTEQQTQHLRQQQQQQQQNHNQIQIQSINHNNHQTSPISNQQEKIIPNGPREAEKIQNKLNNLNSDQHNSCNNKDGVIEEETSLSIEPMRPLFRGYCSTLTLPSRHRPSYQMMQPEGMGDYCEIAIANGYLSDGEILRNPPREATDGYLSEGGSVLYARRLQTMPAHIPNG</sequence>
<name>A0ABD2NCY4_9CUCU</name>
<feature type="compositionally biased region" description="Polar residues" evidence="1">
    <location>
        <begin position="81"/>
        <end position="97"/>
    </location>
</feature>